<sequence length="1174" mass="132980">MRLRQIRISGFKSFADLTVIEVPSSIVGIVGPNGCGKSNVIEAVRWALGEGKASDLRCKSMSELIFAGSDNRKQAGRAMVELVFDNSDATLQGPWGSYADISVKRILTRDNTSSYLINNQQVRATDVRDLFMGTGLGANSYAIISQGMVTEFAKDSPEKRREYLEEAAGVSKYKKRRKEAESKLASTRANLQRVSDLQVTRRESLKRLEEEARVAEEYQTLNAQRQAKESLWWFTQMVEAKNAIDRVNTQIAAAQAEVGKNDSELNRLRELLQNLRAKLNDANIVVLGKTQSLADVDKQISAVEGNIRSIVERRALLKTQLESYRSMLEARKREVSSQAEKIHLLAEQRSEKEELVETANERQAALEEKKDSALELTQERQKIYEALQAESQRIENDSKALSLELARLSRTKEELTLRLEKFKREAAQTQAPDMGRYESLKEELVAVKEESEALRLEREESQAMLEEARETLFGTQKDIHEKEQRLAAITAKLTTLKELEEKSLTGDKLSEWLDRQGLSSLSRLFEKLEPEAEWTRALEAVLRERVNALGISNLTMAGAFEVIPPPAKLTFYSTLIAPETVEPIEGLSGLIEKLKFNTQNEETRAALTRWLSHYFVASSVQEALSNAHLLPAGCHFVTPQGHMIDKVSVNFWADDSTGLLSRRAEITTLEEESFALRHELEALHQQLGQAHMTVSRYSERLQNTNTHFETIRAKESELALEITRLTAAIDAYKNRSEELGEWIQEAQEQLEETTASIEETDERFSLMDEEVAARQQKSEDARIAWEAAREDLARAEQDFNVFAYTQREIEITLKSLSERIAEAQRAQLLAQNEQQELNEKIEHVTASLEELDEDSEKAGLQELLQKREQAQLEVDEAKQSLTLIEEQVTNQEVALVEVEEAKRREQNRMGDLLTRRGQHEVEYGTVKSRLEEFNFDEEELRTRYETERPKLNALRQEVERLAQAMAQLGAVNHAALEQLKIQQTEVERIDAEVADLEKAIETIEAAIKKIDHETRALLTDTFNRVNEAFNKKFTQLFNGGHARLEMTSEDALEAGIEMFANPPGKHNHSIRQLSGGELTLTAIALVFAFFTLNPAPFCLLDEIDAPLDEANQERLSRLVGAMSDNTQFMMITHHRVTMEHTNQLIGVTMKEPGVSRVVSVDIAEASQYAQKPQS</sequence>
<evidence type="ECO:0000256" key="5">
    <source>
        <dbReference type="ARBA" id="ARBA00023125"/>
    </source>
</evidence>
<keyword evidence="1 6" id="KW-0963">Cytoplasm</keyword>
<feature type="domain" description="RecF/RecN/SMC N-terminal" evidence="7">
    <location>
        <begin position="3"/>
        <end position="1155"/>
    </location>
</feature>
<feature type="coiled-coil region" evidence="6">
    <location>
        <begin position="237"/>
        <end position="285"/>
    </location>
</feature>
<evidence type="ECO:0000256" key="2">
    <source>
        <dbReference type="ARBA" id="ARBA00022741"/>
    </source>
</evidence>
<comment type="subunit">
    <text evidence="6">Homodimer.</text>
</comment>
<proteinExistence type="inferred from homology"/>
<feature type="coiled-coil region" evidence="6">
    <location>
        <begin position="951"/>
        <end position="1016"/>
    </location>
</feature>
<dbReference type="GO" id="GO:0005524">
    <property type="term" value="F:ATP binding"/>
    <property type="evidence" value="ECO:0007669"/>
    <property type="project" value="UniProtKB-UniRule"/>
</dbReference>
<dbReference type="SUPFAM" id="SSF75553">
    <property type="entry name" value="Smc hinge domain"/>
    <property type="match status" value="1"/>
</dbReference>
<evidence type="ECO:0000256" key="4">
    <source>
        <dbReference type="ARBA" id="ARBA00023054"/>
    </source>
</evidence>
<protein>
    <recommendedName>
        <fullName evidence="6">Chromosome partition protein Smc</fullName>
    </recommendedName>
</protein>
<gene>
    <name evidence="6 8" type="primary">smc</name>
    <name evidence="8" type="ORF">IAC56_05150</name>
</gene>
<dbReference type="Gene3D" id="3.40.50.300">
    <property type="entry name" value="P-loop containing nucleotide triphosphate hydrolases"/>
    <property type="match status" value="2"/>
</dbReference>
<dbReference type="InterPro" id="IPR024704">
    <property type="entry name" value="SMC"/>
</dbReference>
<evidence type="ECO:0000256" key="6">
    <source>
        <dbReference type="HAMAP-Rule" id="MF_01894"/>
    </source>
</evidence>
<dbReference type="PANTHER" id="PTHR43977">
    <property type="entry name" value="STRUCTURAL MAINTENANCE OF CHROMOSOMES PROTEIN 3"/>
    <property type="match status" value="1"/>
</dbReference>
<dbReference type="Pfam" id="PF02463">
    <property type="entry name" value="SMC_N"/>
    <property type="match status" value="1"/>
</dbReference>
<dbReference type="GO" id="GO:0005737">
    <property type="term" value="C:cytoplasm"/>
    <property type="evidence" value="ECO:0007669"/>
    <property type="project" value="UniProtKB-SubCell"/>
</dbReference>
<dbReference type="GO" id="GO:0005694">
    <property type="term" value="C:chromosome"/>
    <property type="evidence" value="ECO:0007669"/>
    <property type="project" value="InterPro"/>
</dbReference>
<feature type="coiled-coil region" evidence="6">
    <location>
        <begin position="729"/>
        <end position="763"/>
    </location>
</feature>
<comment type="similarity">
    <text evidence="6">Belongs to the SMC family.</text>
</comment>
<dbReference type="GO" id="GO:0007059">
    <property type="term" value="P:chromosome segregation"/>
    <property type="evidence" value="ECO:0007669"/>
    <property type="project" value="UniProtKB-UniRule"/>
</dbReference>
<evidence type="ECO:0000256" key="3">
    <source>
        <dbReference type="ARBA" id="ARBA00022840"/>
    </source>
</evidence>
<keyword evidence="2 6" id="KW-0547">Nucleotide-binding</keyword>
<accession>A0A9D1IJ67</accession>
<evidence type="ECO:0000313" key="9">
    <source>
        <dbReference type="Proteomes" id="UP000824083"/>
    </source>
</evidence>
<comment type="function">
    <text evidence="6">Required for chromosome condensation and partitioning.</text>
</comment>
<keyword evidence="5 6" id="KW-0238">DNA-binding</keyword>
<keyword evidence="3 6" id="KW-0067">ATP-binding</keyword>
<dbReference type="Proteomes" id="UP000824083">
    <property type="component" value="Unassembled WGS sequence"/>
</dbReference>
<dbReference type="GO" id="GO:0016887">
    <property type="term" value="F:ATP hydrolysis activity"/>
    <property type="evidence" value="ECO:0007669"/>
    <property type="project" value="InterPro"/>
</dbReference>
<feature type="binding site" evidence="6">
    <location>
        <begin position="32"/>
        <end position="39"/>
    </location>
    <ligand>
        <name>ATP</name>
        <dbReference type="ChEBI" id="CHEBI:30616"/>
    </ligand>
</feature>
<feature type="coiled-coil region" evidence="6">
    <location>
        <begin position="170"/>
        <end position="197"/>
    </location>
</feature>
<name>A0A9D1IJ67_9BURK</name>
<dbReference type="AlphaFoldDB" id="A0A9D1IJ67"/>
<organism evidence="8 9">
    <name type="scientific">Candidatus Aphodousia faecigallinarum</name>
    <dbReference type="NCBI Taxonomy" id="2840677"/>
    <lineage>
        <taxon>Bacteria</taxon>
        <taxon>Pseudomonadati</taxon>
        <taxon>Pseudomonadota</taxon>
        <taxon>Betaproteobacteria</taxon>
        <taxon>Burkholderiales</taxon>
        <taxon>Sutterellaceae</taxon>
        <taxon>Sutterellaceae incertae sedis</taxon>
        <taxon>Candidatus Aphodousia</taxon>
    </lineage>
</organism>
<dbReference type="Gene3D" id="1.10.287.1490">
    <property type="match status" value="1"/>
</dbReference>
<evidence type="ECO:0000256" key="1">
    <source>
        <dbReference type="ARBA" id="ARBA00022490"/>
    </source>
</evidence>
<dbReference type="InterPro" id="IPR036277">
    <property type="entry name" value="SMC_hinge_sf"/>
</dbReference>
<evidence type="ECO:0000259" key="7">
    <source>
        <dbReference type="Pfam" id="PF02463"/>
    </source>
</evidence>
<dbReference type="InterPro" id="IPR003395">
    <property type="entry name" value="RecF/RecN/SMC_N"/>
</dbReference>
<dbReference type="GO" id="GO:0007062">
    <property type="term" value="P:sister chromatid cohesion"/>
    <property type="evidence" value="ECO:0007669"/>
    <property type="project" value="InterPro"/>
</dbReference>
<dbReference type="GO" id="GO:0030261">
    <property type="term" value="P:chromosome condensation"/>
    <property type="evidence" value="ECO:0007669"/>
    <property type="project" value="InterPro"/>
</dbReference>
<dbReference type="InterPro" id="IPR027417">
    <property type="entry name" value="P-loop_NTPase"/>
</dbReference>
<dbReference type="HAMAP" id="MF_01894">
    <property type="entry name" value="Smc_prok"/>
    <property type="match status" value="1"/>
</dbReference>
<evidence type="ECO:0000313" key="8">
    <source>
        <dbReference type="EMBL" id="HIU37641.1"/>
    </source>
</evidence>
<comment type="caution">
    <text evidence="8">The sequence shown here is derived from an EMBL/GenBank/DDBJ whole genome shotgun (WGS) entry which is preliminary data.</text>
</comment>
<dbReference type="NCBIfam" id="TIGR02168">
    <property type="entry name" value="SMC_prok_B"/>
    <property type="match status" value="1"/>
</dbReference>
<dbReference type="GO" id="GO:0006260">
    <property type="term" value="P:DNA replication"/>
    <property type="evidence" value="ECO:0007669"/>
    <property type="project" value="UniProtKB-UniRule"/>
</dbReference>
<dbReference type="PIRSF" id="PIRSF005719">
    <property type="entry name" value="SMC"/>
    <property type="match status" value="1"/>
</dbReference>
<comment type="domain">
    <text evidence="6">Contains large globular domains required for ATP hydrolysis at each terminus and a third globular domain forming a flexible hinge near the middle of the molecule. These domains are separated by coiled-coil structures.</text>
</comment>
<feature type="coiled-coil region" evidence="6">
    <location>
        <begin position="806"/>
        <end position="908"/>
    </location>
</feature>
<dbReference type="GO" id="GO:0003677">
    <property type="term" value="F:DNA binding"/>
    <property type="evidence" value="ECO:0007669"/>
    <property type="project" value="UniProtKB-UniRule"/>
</dbReference>
<reference evidence="8" key="2">
    <citation type="journal article" date="2021" name="PeerJ">
        <title>Extensive microbial diversity within the chicken gut microbiome revealed by metagenomics and culture.</title>
        <authorList>
            <person name="Gilroy R."/>
            <person name="Ravi A."/>
            <person name="Getino M."/>
            <person name="Pursley I."/>
            <person name="Horton D.L."/>
            <person name="Alikhan N.F."/>
            <person name="Baker D."/>
            <person name="Gharbi K."/>
            <person name="Hall N."/>
            <person name="Watson M."/>
            <person name="Adriaenssens E.M."/>
            <person name="Foster-Nyarko E."/>
            <person name="Jarju S."/>
            <person name="Secka A."/>
            <person name="Antonio M."/>
            <person name="Oren A."/>
            <person name="Chaudhuri R.R."/>
            <person name="La Ragione R."/>
            <person name="Hildebrand F."/>
            <person name="Pallen M.J."/>
        </authorList>
    </citation>
    <scope>NUCLEOTIDE SEQUENCE</scope>
    <source>
        <strain evidence="8">7463</strain>
    </source>
</reference>
<dbReference type="EMBL" id="DVMY01000082">
    <property type="protein sequence ID" value="HIU37641.1"/>
    <property type="molecule type" value="Genomic_DNA"/>
</dbReference>
<reference evidence="8" key="1">
    <citation type="submission" date="2020-10" db="EMBL/GenBank/DDBJ databases">
        <authorList>
            <person name="Gilroy R."/>
        </authorList>
    </citation>
    <scope>NUCLEOTIDE SEQUENCE</scope>
    <source>
        <strain evidence="8">7463</strain>
    </source>
</reference>
<dbReference type="InterPro" id="IPR011890">
    <property type="entry name" value="SMC_prok"/>
</dbReference>
<dbReference type="SUPFAM" id="SSF52540">
    <property type="entry name" value="P-loop containing nucleoside triphosphate hydrolases"/>
    <property type="match status" value="1"/>
</dbReference>
<keyword evidence="4 6" id="KW-0175">Coiled coil</keyword>
<comment type="subcellular location">
    <subcellularLocation>
        <location evidence="6">Cytoplasm</location>
    </subcellularLocation>
</comment>
<feature type="coiled-coil region" evidence="6">
    <location>
        <begin position="342"/>
        <end position="499"/>
    </location>
</feature>